<evidence type="ECO:0000256" key="3">
    <source>
        <dbReference type="ARBA" id="ARBA00022737"/>
    </source>
</evidence>
<comment type="caution">
    <text evidence="8">The sequence shown here is derived from an EMBL/GenBank/DDBJ whole genome shotgun (WGS) entry which is preliminary data.</text>
</comment>
<dbReference type="InParanoid" id="A0A0V0Q968"/>
<dbReference type="GO" id="GO:0000027">
    <property type="term" value="P:ribosomal large subunit assembly"/>
    <property type="evidence" value="ECO:0007669"/>
    <property type="project" value="TreeGrafter"/>
</dbReference>
<dbReference type="SMART" id="SM00320">
    <property type="entry name" value="WD40"/>
    <property type="match status" value="8"/>
</dbReference>
<feature type="repeat" description="WD" evidence="5">
    <location>
        <begin position="266"/>
        <end position="297"/>
    </location>
</feature>
<dbReference type="InterPro" id="IPR001632">
    <property type="entry name" value="WD40_G-protein_beta-like"/>
</dbReference>
<dbReference type="InterPro" id="IPR019775">
    <property type="entry name" value="WD40_repeat_CS"/>
</dbReference>
<protein>
    <submittedName>
        <fullName evidence="8">WD40-repeat-containing domain</fullName>
    </submittedName>
</protein>
<dbReference type="InterPro" id="IPR020472">
    <property type="entry name" value="WD40_PAC1"/>
</dbReference>
<keyword evidence="4" id="KW-0539">Nucleus</keyword>
<feature type="repeat" description="WD" evidence="5">
    <location>
        <begin position="176"/>
        <end position="217"/>
    </location>
</feature>
<evidence type="ECO:0000256" key="6">
    <source>
        <dbReference type="SAM" id="MobiDB-lite"/>
    </source>
</evidence>
<feature type="domain" description="NLE" evidence="7">
    <location>
        <begin position="40"/>
        <end position="98"/>
    </location>
</feature>
<keyword evidence="9" id="KW-1185">Reference proteome</keyword>
<evidence type="ECO:0000313" key="8">
    <source>
        <dbReference type="EMBL" id="KRW98567.1"/>
    </source>
</evidence>
<evidence type="ECO:0000256" key="1">
    <source>
        <dbReference type="ARBA" id="ARBA00004604"/>
    </source>
</evidence>
<dbReference type="InterPro" id="IPR012972">
    <property type="entry name" value="NLE"/>
</dbReference>
<feature type="repeat" description="WD" evidence="5">
    <location>
        <begin position="469"/>
        <end position="502"/>
    </location>
</feature>
<dbReference type="PRINTS" id="PR00319">
    <property type="entry name" value="GPROTEINB"/>
</dbReference>
<dbReference type="PROSITE" id="PS50294">
    <property type="entry name" value="WD_REPEATS_REGION"/>
    <property type="match status" value="6"/>
</dbReference>
<feature type="repeat" description="WD" evidence="5">
    <location>
        <begin position="427"/>
        <end position="468"/>
    </location>
</feature>
<feature type="region of interest" description="Disordered" evidence="6">
    <location>
        <begin position="1"/>
        <end position="27"/>
    </location>
</feature>
<dbReference type="PANTHER" id="PTHR19848">
    <property type="entry name" value="WD40 REPEAT PROTEIN"/>
    <property type="match status" value="1"/>
</dbReference>
<organism evidence="8 9">
    <name type="scientific">Pseudocohnilembus persalinus</name>
    <name type="common">Ciliate</name>
    <dbReference type="NCBI Taxonomy" id="266149"/>
    <lineage>
        <taxon>Eukaryota</taxon>
        <taxon>Sar</taxon>
        <taxon>Alveolata</taxon>
        <taxon>Ciliophora</taxon>
        <taxon>Intramacronucleata</taxon>
        <taxon>Oligohymenophorea</taxon>
        <taxon>Scuticociliatia</taxon>
        <taxon>Philasterida</taxon>
        <taxon>Pseudocohnilembidae</taxon>
        <taxon>Pseudocohnilembus</taxon>
    </lineage>
</organism>
<gene>
    <name evidence="8" type="ORF">PPERSA_00059</name>
</gene>
<name>A0A0V0Q968_PSEPJ</name>
<feature type="repeat" description="WD" evidence="5">
    <location>
        <begin position="219"/>
        <end position="265"/>
    </location>
</feature>
<evidence type="ECO:0000259" key="7">
    <source>
        <dbReference type="Pfam" id="PF08154"/>
    </source>
</evidence>
<evidence type="ECO:0000256" key="4">
    <source>
        <dbReference type="ARBA" id="ARBA00023242"/>
    </source>
</evidence>
<evidence type="ECO:0000313" key="9">
    <source>
        <dbReference type="Proteomes" id="UP000054937"/>
    </source>
</evidence>
<dbReference type="Pfam" id="PF08154">
    <property type="entry name" value="NLE"/>
    <property type="match status" value="1"/>
</dbReference>
<dbReference type="OMA" id="AWEPYHR"/>
<dbReference type="SUPFAM" id="SSF50978">
    <property type="entry name" value="WD40 repeat-like"/>
    <property type="match status" value="1"/>
</dbReference>
<comment type="subcellular location">
    <subcellularLocation>
        <location evidence="1">Nucleus</location>
        <location evidence="1">Nucleolus</location>
    </subcellularLocation>
</comment>
<dbReference type="InterPro" id="IPR001680">
    <property type="entry name" value="WD40_rpt"/>
</dbReference>
<evidence type="ECO:0000256" key="5">
    <source>
        <dbReference type="PROSITE-ProRule" id="PRU00221"/>
    </source>
</evidence>
<dbReference type="PROSITE" id="PS50082">
    <property type="entry name" value="WD_REPEATS_2"/>
    <property type="match status" value="7"/>
</dbReference>
<dbReference type="PRINTS" id="PR00320">
    <property type="entry name" value="GPROTEINBRPT"/>
</dbReference>
<sequence length="502" mass="57327">MLPRKQVKTDKHHTHPQKPKKDQKIDPKIEEEMLDRKLYITLLNAEGEQLGAALEVPYRTTQKDLEQIVNQLKEDENSDQLYSFYFENHEVKTNLRNFTRNIDGFNPEHTLKLTYHPQSLFFVRPITRQSSSIPGHTSAVLSAQFSPDSNQLASASGDCTVRFWDVLTELPKTTAKNGHKNWVLIVSWSPDGKRVASASMDGTLCFWDPLTGQQIGSTVQAHQKWVTSLSWEPLHKNKTCNLLASAGKDGKIKIWNVDNQKQLITFNGHLKAVTKVLWGGQDLIYSSSEDTTIKIWQKNGNIYKDIKAHAHWVNTLCVHTDFALRTGCYDEKGEQIEDQDKRQQVALERYNKLKGDKNERLVSGSDDFTLYMWDPFLGKKDSKRLLGHQQPINHTQFSPDGRFIVSGSFDKSVRLWDGYTGGYIAVFRGHVSPVYQIAFSPDSRLFVSCSKDSTLKVWDIKTKKLMFDLPGHADEVYTIDWSPDGQKVVSGGKDRVLKIWKN</sequence>
<dbReference type="PROSITE" id="PS00678">
    <property type="entry name" value="WD_REPEATS_1"/>
    <property type="match status" value="2"/>
</dbReference>
<feature type="repeat" description="WD" evidence="5">
    <location>
        <begin position="385"/>
        <end position="417"/>
    </location>
</feature>
<dbReference type="OrthoDB" id="10267436at2759"/>
<feature type="repeat" description="WD" evidence="5">
    <location>
        <begin position="133"/>
        <end position="166"/>
    </location>
</feature>
<dbReference type="Proteomes" id="UP000054937">
    <property type="component" value="Unassembled WGS sequence"/>
</dbReference>
<evidence type="ECO:0000256" key="2">
    <source>
        <dbReference type="ARBA" id="ARBA00022574"/>
    </source>
</evidence>
<dbReference type="Pfam" id="PF00400">
    <property type="entry name" value="WD40"/>
    <property type="match status" value="7"/>
</dbReference>
<dbReference type="GO" id="GO:0005730">
    <property type="term" value="C:nucleolus"/>
    <property type="evidence" value="ECO:0007669"/>
    <property type="project" value="UniProtKB-SubCell"/>
</dbReference>
<dbReference type="AlphaFoldDB" id="A0A0V0Q968"/>
<accession>A0A0V0Q968</accession>
<keyword evidence="3" id="KW-0677">Repeat</keyword>
<dbReference type="Gene3D" id="2.130.10.10">
    <property type="entry name" value="YVTN repeat-like/Quinoprotein amine dehydrogenase"/>
    <property type="match status" value="1"/>
</dbReference>
<dbReference type="EMBL" id="LDAU01000240">
    <property type="protein sequence ID" value="KRW98567.1"/>
    <property type="molecule type" value="Genomic_DNA"/>
</dbReference>
<dbReference type="InterPro" id="IPR015943">
    <property type="entry name" value="WD40/YVTN_repeat-like_dom_sf"/>
</dbReference>
<dbReference type="FunCoup" id="A0A0V0Q968">
    <property type="interactions" value="302"/>
</dbReference>
<dbReference type="PANTHER" id="PTHR19848:SF0">
    <property type="entry name" value="NOTCHLESS PROTEIN HOMOLOG 1"/>
    <property type="match status" value="1"/>
</dbReference>
<reference evidence="8 9" key="1">
    <citation type="journal article" date="2015" name="Sci. Rep.">
        <title>Genome of the facultative scuticociliatosis pathogen Pseudocohnilembus persalinus provides insight into its virulence through horizontal gene transfer.</title>
        <authorList>
            <person name="Xiong J."/>
            <person name="Wang G."/>
            <person name="Cheng J."/>
            <person name="Tian M."/>
            <person name="Pan X."/>
            <person name="Warren A."/>
            <person name="Jiang C."/>
            <person name="Yuan D."/>
            <person name="Miao W."/>
        </authorList>
    </citation>
    <scope>NUCLEOTIDE SEQUENCE [LARGE SCALE GENOMIC DNA]</scope>
    <source>
        <strain evidence="8">36N120E</strain>
    </source>
</reference>
<keyword evidence="2 5" id="KW-0853">WD repeat</keyword>
<dbReference type="InterPro" id="IPR036322">
    <property type="entry name" value="WD40_repeat_dom_sf"/>
</dbReference>
<proteinExistence type="predicted"/>
<dbReference type="CDD" id="cd00200">
    <property type="entry name" value="WD40"/>
    <property type="match status" value="1"/>
</dbReference>